<reference evidence="2" key="2">
    <citation type="submission" date="2016-05" db="EMBL/GenBank/DDBJ databases">
        <title>Comparative analysis highlights variable genome content of wheat rusts and divergence of the mating loci.</title>
        <authorList>
            <person name="Cuomo C.A."/>
            <person name="Bakkeren G."/>
            <person name="Szabo L."/>
            <person name="Khalil H."/>
            <person name="Joly D."/>
            <person name="Goldberg J."/>
            <person name="Young S."/>
            <person name="Zeng Q."/>
            <person name="Fellers J."/>
        </authorList>
    </citation>
    <scope>NUCLEOTIDE SEQUENCE [LARGE SCALE GENOMIC DNA]</scope>
    <source>
        <strain evidence="2">1-1 BBBD Race 1</strain>
    </source>
</reference>
<feature type="region of interest" description="Disordered" evidence="1">
    <location>
        <begin position="1"/>
        <end position="48"/>
    </location>
</feature>
<dbReference type="AlphaFoldDB" id="A0A180H5Z7"/>
<reference evidence="2" key="1">
    <citation type="submission" date="2009-11" db="EMBL/GenBank/DDBJ databases">
        <authorList>
            <consortium name="The Broad Institute Genome Sequencing Platform"/>
            <person name="Ward D."/>
            <person name="Feldgarden M."/>
            <person name="Earl A."/>
            <person name="Young S.K."/>
            <person name="Zeng Q."/>
            <person name="Koehrsen M."/>
            <person name="Alvarado L."/>
            <person name="Berlin A."/>
            <person name="Bochicchio J."/>
            <person name="Borenstein D."/>
            <person name="Chapman S.B."/>
            <person name="Chen Z."/>
            <person name="Engels R."/>
            <person name="Freedman E."/>
            <person name="Gellesch M."/>
            <person name="Goldberg J."/>
            <person name="Griggs A."/>
            <person name="Gujja S."/>
            <person name="Heilman E."/>
            <person name="Heiman D."/>
            <person name="Hepburn T."/>
            <person name="Howarth C."/>
            <person name="Jen D."/>
            <person name="Larson L."/>
            <person name="Lewis B."/>
            <person name="Mehta T."/>
            <person name="Park D."/>
            <person name="Pearson M."/>
            <person name="Roberts A."/>
            <person name="Saif S."/>
            <person name="Shea T."/>
            <person name="Shenoy N."/>
            <person name="Sisk P."/>
            <person name="Stolte C."/>
            <person name="Sykes S."/>
            <person name="Thomson T."/>
            <person name="Walk T."/>
            <person name="White J."/>
            <person name="Yandava C."/>
            <person name="Izard J."/>
            <person name="Baranova O.V."/>
            <person name="Blanton J.M."/>
            <person name="Tanner A.C."/>
            <person name="Dewhirst F.E."/>
            <person name="Haas B."/>
            <person name="Nusbaum C."/>
            <person name="Birren B."/>
        </authorList>
    </citation>
    <scope>NUCLEOTIDE SEQUENCE [LARGE SCALE GENOMIC DNA]</scope>
    <source>
        <strain evidence="2">1-1 BBBD Race 1</strain>
    </source>
</reference>
<feature type="compositionally biased region" description="Polar residues" evidence="1">
    <location>
        <begin position="214"/>
        <end position="239"/>
    </location>
</feature>
<evidence type="ECO:0000313" key="3">
    <source>
        <dbReference type="EnsemblFungi" id="PTTG_05937-t43_1-p1"/>
    </source>
</evidence>
<feature type="compositionally biased region" description="Polar residues" evidence="1">
    <location>
        <begin position="312"/>
        <end position="322"/>
    </location>
</feature>
<protein>
    <submittedName>
        <fullName evidence="2 3">Uncharacterized protein</fullName>
    </submittedName>
</protein>
<dbReference type="OrthoDB" id="2518989at2759"/>
<gene>
    <name evidence="2" type="ORF">PTTG_05937</name>
</gene>
<organism evidence="2">
    <name type="scientific">Puccinia triticina (isolate 1-1 / race 1 (BBBD))</name>
    <name type="common">Brown leaf rust fungus</name>
    <dbReference type="NCBI Taxonomy" id="630390"/>
    <lineage>
        <taxon>Eukaryota</taxon>
        <taxon>Fungi</taxon>
        <taxon>Dikarya</taxon>
        <taxon>Basidiomycota</taxon>
        <taxon>Pucciniomycotina</taxon>
        <taxon>Pucciniomycetes</taxon>
        <taxon>Pucciniales</taxon>
        <taxon>Pucciniaceae</taxon>
        <taxon>Puccinia</taxon>
    </lineage>
</organism>
<feature type="compositionally biased region" description="Polar residues" evidence="1">
    <location>
        <begin position="183"/>
        <end position="205"/>
    </location>
</feature>
<evidence type="ECO:0000313" key="2">
    <source>
        <dbReference type="EMBL" id="OAW00089.1"/>
    </source>
</evidence>
<dbReference type="VEuPathDB" id="FungiDB:PTTG_05937"/>
<reference evidence="3 4" key="3">
    <citation type="journal article" date="2017" name="G3 (Bethesda)">
        <title>Comparative analysis highlights variable genome content of wheat rusts and divergence of the mating loci.</title>
        <authorList>
            <person name="Cuomo C.A."/>
            <person name="Bakkeren G."/>
            <person name="Khalil H.B."/>
            <person name="Panwar V."/>
            <person name="Joly D."/>
            <person name="Linning R."/>
            <person name="Sakthikumar S."/>
            <person name="Song X."/>
            <person name="Adiconis X."/>
            <person name="Fan L."/>
            <person name="Goldberg J.M."/>
            <person name="Levin J.Z."/>
            <person name="Young S."/>
            <person name="Zeng Q."/>
            <person name="Anikster Y."/>
            <person name="Bruce M."/>
            <person name="Wang M."/>
            <person name="Yin C."/>
            <person name="McCallum B."/>
            <person name="Szabo L.J."/>
            <person name="Hulbert S."/>
            <person name="Chen X."/>
            <person name="Fellers J.P."/>
        </authorList>
    </citation>
    <scope>NUCLEOTIDE SEQUENCE</scope>
    <source>
        <strain evidence="4">Isolate 1-1 / race 1 (BBBD)</strain>
        <strain evidence="3">isolate 1-1 / race 1 (BBBD)</strain>
    </source>
</reference>
<name>A0A180H5Z7_PUCT1</name>
<evidence type="ECO:0000313" key="4">
    <source>
        <dbReference type="Proteomes" id="UP000005240"/>
    </source>
</evidence>
<feature type="compositionally biased region" description="Low complexity" evidence="1">
    <location>
        <begin position="269"/>
        <end position="282"/>
    </location>
</feature>
<evidence type="ECO:0000256" key="1">
    <source>
        <dbReference type="SAM" id="MobiDB-lite"/>
    </source>
</evidence>
<feature type="compositionally biased region" description="Polar residues" evidence="1">
    <location>
        <begin position="335"/>
        <end position="346"/>
    </location>
</feature>
<dbReference type="STRING" id="630390.A0A180H5Z7"/>
<feature type="region of interest" description="Disordered" evidence="1">
    <location>
        <begin position="552"/>
        <end position="571"/>
    </location>
</feature>
<dbReference type="Proteomes" id="UP000005240">
    <property type="component" value="Unassembled WGS sequence"/>
</dbReference>
<proteinExistence type="predicted"/>
<keyword evidence="4" id="KW-1185">Reference proteome</keyword>
<accession>A0A180H5Z7</accession>
<reference evidence="3" key="4">
    <citation type="submission" date="2025-05" db="UniProtKB">
        <authorList>
            <consortium name="EnsemblFungi"/>
        </authorList>
    </citation>
    <scope>IDENTIFICATION</scope>
    <source>
        <strain evidence="3">isolate 1-1 / race 1 (BBBD)</strain>
    </source>
</reference>
<dbReference type="EMBL" id="ADAS02000001">
    <property type="protein sequence ID" value="OAW00089.1"/>
    <property type="molecule type" value="Genomic_DNA"/>
</dbReference>
<feature type="compositionally biased region" description="Low complexity" evidence="1">
    <location>
        <begin position="552"/>
        <end position="562"/>
    </location>
</feature>
<feature type="region of interest" description="Disordered" evidence="1">
    <location>
        <begin position="128"/>
        <end position="346"/>
    </location>
</feature>
<feature type="compositionally biased region" description="Low complexity" evidence="1">
    <location>
        <begin position="301"/>
        <end position="311"/>
    </location>
</feature>
<sequence length="780" mass="85027">MEDPPPPTDSAPLPSSNAERDCNTLSQTPPPTEQDITRNLPDGSLPAPSFEQFVLQKVPSAPPASLDPLESILPTKLQEITAEEFDRSIAAAERSAQAILSLKLPRSCKRKAQDLASSLTQSKRTWVETGIVPDDEDIKIAQPTSPSRPPVSMGKPFGKLQTSRRTATKPLVKPVDLLHKPPASTSTLPALNPTHQPSIPTTNEPSPWADGPQPASSNVPSSSTPGIQQPTMDITSTKQPPKHNSEQAGPNVPLHRECPPAFTGAIDPTTSSATQETASAPAGTNAPPRSPHSDHGPAAPTHHTSSQHHTTGPINHDQSSSGQTGGPARVPQEPATCNSNRPQTGSPLAREIALQPQLTIIKSDQIRTQLHLISKEFSVTRPSWSKYVATWEALAPLLNNCARACQYPPPAPDPICLQRTACSYATWIQTIHSLGDKFLTYLKNEQWYCLDLVEFPLLTSFGQKDDSLRPALFIPTTIKSDHPESALVCCLYQLHSCPQHITSDWARIVAASVKLMADNLFNPPPVRPNPTDDQITRGVQALLYLDTLKNSSSSFDQTSDQSEPGQQQTQRMHSVDVLHDFRNVIIDVLMAYIILQTHSLSKAPLTAAKKKATKRANQISPSNSNQTVSDVNASLSAINTAPPDATQTLQKYQKKKNFQPLVYFILGGVQGLFITSRDHRVAGVTTCMSFIQAISLIKRHSTTQHICEEPIWKNLLAYLVKMFAPVFQSPDKICSVDLVKVPSRFELAEAITNDFINQWNTLNPTSPFLIPQTPGPITGH</sequence>
<dbReference type="EnsemblFungi" id="PTTG_05937-t43_1">
    <property type="protein sequence ID" value="PTTG_05937-t43_1-p1"/>
    <property type="gene ID" value="PTTG_05937"/>
</dbReference>